<dbReference type="Proteomes" id="UP001153636">
    <property type="component" value="Chromosome 5"/>
</dbReference>
<feature type="domain" description="HAT C-terminal dimerisation" evidence="1">
    <location>
        <begin position="61"/>
        <end position="111"/>
    </location>
</feature>
<evidence type="ECO:0000259" key="1">
    <source>
        <dbReference type="Pfam" id="PF05699"/>
    </source>
</evidence>
<accession>A0A9P0D379</accession>
<dbReference type="InterPro" id="IPR008906">
    <property type="entry name" value="HATC_C_dom"/>
</dbReference>
<evidence type="ECO:0000313" key="2">
    <source>
        <dbReference type="EMBL" id="CAH1111390.1"/>
    </source>
</evidence>
<gene>
    <name evidence="2" type="ORF">PSYICH_LOCUS11539</name>
</gene>
<organism evidence="2 3">
    <name type="scientific">Psylliodes chrysocephalus</name>
    <dbReference type="NCBI Taxonomy" id="3402493"/>
    <lineage>
        <taxon>Eukaryota</taxon>
        <taxon>Metazoa</taxon>
        <taxon>Ecdysozoa</taxon>
        <taxon>Arthropoda</taxon>
        <taxon>Hexapoda</taxon>
        <taxon>Insecta</taxon>
        <taxon>Pterygota</taxon>
        <taxon>Neoptera</taxon>
        <taxon>Endopterygota</taxon>
        <taxon>Coleoptera</taxon>
        <taxon>Polyphaga</taxon>
        <taxon>Cucujiformia</taxon>
        <taxon>Chrysomeloidea</taxon>
        <taxon>Chrysomelidae</taxon>
        <taxon>Galerucinae</taxon>
        <taxon>Alticini</taxon>
        <taxon>Psylliodes</taxon>
    </lineage>
</organism>
<name>A0A9P0D379_9CUCU</name>
<dbReference type="Pfam" id="PF05699">
    <property type="entry name" value="Dimer_Tnp_hAT"/>
    <property type="match status" value="1"/>
</dbReference>
<dbReference type="EMBL" id="OV651817">
    <property type="protein sequence ID" value="CAH1111390.1"/>
    <property type="molecule type" value="Genomic_DNA"/>
</dbReference>
<dbReference type="AlphaFoldDB" id="A0A9P0D379"/>
<sequence length="112" mass="13081">MLLNLNYVNLYIFIARNKILNLTWKIMKTYVLITKCKPLEETAGKARELCNLSERVKNKLKALELTKFWFKLNTFKNAANEKIFGNLCEFVFNIFSLPHSSASAERIFSQLN</sequence>
<reference evidence="2" key="1">
    <citation type="submission" date="2022-01" db="EMBL/GenBank/DDBJ databases">
        <authorList>
            <person name="King R."/>
        </authorList>
    </citation>
    <scope>NUCLEOTIDE SEQUENCE</scope>
</reference>
<dbReference type="OrthoDB" id="10023262at2759"/>
<evidence type="ECO:0000313" key="3">
    <source>
        <dbReference type="Proteomes" id="UP001153636"/>
    </source>
</evidence>
<protein>
    <recommendedName>
        <fullName evidence="1">HAT C-terminal dimerisation domain-containing protein</fullName>
    </recommendedName>
</protein>
<dbReference type="GO" id="GO:0046983">
    <property type="term" value="F:protein dimerization activity"/>
    <property type="evidence" value="ECO:0007669"/>
    <property type="project" value="InterPro"/>
</dbReference>
<proteinExistence type="predicted"/>
<keyword evidence="3" id="KW-1185">Reference proteome</keyword>